<evidence type="ECO:0000256" key="13">
    <source>
        <dbReference type="SAM" id="MobiDB-lite"/>
    </source>
</evidence>
<evidence type="ECO:0000313" key="16">
    <source>
        <dbReference type="Proteomes" id="UP000053263"/>
    </source>
</evidence>
<dbReference type="Gene3D" id="1.10.287.1490">
    <property type="match status" value="1"/>
</dbReference>
<dbReference type="GO" id="GO:0005524">
    <property type="term" value="F:ATP binding"/>
    <property type="evidence" value="ECO:0007669"/>
    <property type="project" value="UniProtKB-KW"/>
</dbReference>
<dbReference type="InterPro" id="IPR027417">
    <property type="entry name" value="P-loop_NTPase"/>
</dbReference>
<organism evidence="15 16">
    <name type="scientific">Plicaturopsis crispa FD-325 SS-3</name>
    <dbReference type="NCBI Taxonomy" id="944288"/>
    <lineage>
        <taxon>Eukaryota</taxon>
        <taxon>Fungi</taxon>
        <taxon>Dikarya</taxon>
        <taxon>Basidiomycota</taxon>
        <taxon>Agaricomycotina</taxon>
        <taxon>Agaricomycetes</taxon>
        <taxon>Agaricomycetidae</taxon>
        <taxon>Amylocorticiales</taxon>
        <taxon>Amylocorticiaceae</taxon>
        <taxon>Plicatura</taxon>
        <taxon>Plicaturopsis crispa</taxon>
    </lineage>
</organism>
<comment type="subcellular location">
    <subcellularLocation>
        <location evidence="2">Chromosome</location>
    </subcellularLocation>
    <subcellularLocation>
        <location evidence="1">Nucleus</location>
    </subcellularLocation>
</comment>
<dbReference type="GO" id="GO:0000724">
    <property type="term" value="P:double-strand break repair via homologous recombination"/>
    <property type="evidence" value="ECO:0007669"/>
    <property type="project" value="TreeGrafter"/>
</dbReference>
<name>A0A0C9SVY9_PLICR</name>
<evidence type="ECO:0000256" key="1">
    <source>
        <dbReference type="ARBA" id="ARBA00004123"/>
    </source>
</evidence>
<feature type="domain" description="RecF/RecN/SMC N-terminal" evidence="14">
    <location>
        <begin position="94"/>
        <end position="1096"/>
    </location>
</feature>
<evidence type="ECO:0000256" key="10">
    <source>
        <dbReference type="ARBA" id="ARBA00023204"/>
    </source>
</evidence>
<evidence type="ECO:0000313" key="15">
    <source>
        <dbReference type="EMBL" id="KII83350.1"/>
    </source>
</evidence>
<dbReference type="Gene3D" id="3.40.50.300">
    <property type="entry name" value="P-loop containing nucleotide triphosphate hydrolases"/>
    <property type="match status" value="2"/>
</dbReference>
<reference evidence="15 16" key="1">
    <citation type="submission" date="2014-06" db="EMBL/GenBank/DDBJ databases">
        <title>Evolutionary Origins and Diversification of the Mycorrhizal Mutualists.</title>
        <authorList>
            <consortium name="DOE Joint Genome Institute"/>
            <consortium name="Mycorrhizal Genomics Consortium"/>
            <person name="Kohler A."/>
            <person name="Kuo A."/>
            <person name="Nagy L.G."/>
            <person name="Floudas D."/>
            <person name="Copeland A."/>
            <person name="Barry K.W."/>
            <person name="Cichocki N."/>
            <person name="Veneault-Fourrey C."/>
            <person name="LaButti K."/>
            <person name="Lindquist E.A."/>
            <person name="Lipzen A."/>
            <person name="Lundell T."/>
            <person name="Morin E."/>
            <person name="Murat C."/>
            <person name="Riley R."/>
            <person name="Ohm R."/>
            <person name="Sun H."/>
            <person name="Tunlid A."/>
            <person name="Henrissat B."/>
            <person name="Grigoriev I.V."/>
            <person name="Hibbett D.S."/>
            <person name="Martin F."/>
        </authorList>
    </citation>
    <scope>NUCLEOTIDE SEQUENCE [LARGE SCALE GENOMIC DNA]</scope>
    <source>
        <strain evidence="15 16">FD-325 SS-3</strain>
    </source>
</reference>
<evidence type="ECO:0000256" key="5">
    <source>
        <dbReference type="ARBA" id="ARBA00022741"/>
    </source>
</evidence>
<feature type="region of interest" description="Disordered" evidence="13">
    <location>
        <begin position="1"/>
        <end position="64"/>
    </location>
</feature>
<evidence type="ECO:0000256" key="3">
    <source>
        <dbReference type="ARBA" id="ARBA00006793"/>
    </source>
</evidence>
<dbReference type="GO" id="GO:0035861">
    <property type="term" value="C:site of double-strand break"/>
    <property type="evidence" value="ECO:0007669"/>
    <property type="project" value="TreeGrafter"/>
</dbReference>
<dbReference type="SUPFAM" id="SSF52540">
    <property type="entry name" value="P-loop containing nucleoside triphosphate hydrolases"/>
    <property type="match status" value="1"/>
</dbReference>
<keyword evidence="4" id="KW-0158">Chromosome</keyword>
<dbReference type="Pfam" id="PF02463">
    <property type="entry name" value="SMC_N"/>
    <property type="match status" value="1"/>
</dbReference>
<evidence type="ECO:0000256" key="9">
    <source>
        <dbReference type="ARBA" id="ARBA00023172"/>
    </source>
</evidence>
<keyword evidence="6" id="KW-0227">DNA damage</keyword>
<dbReference type="EMBL" id="KN832578">
    <property type="protein sequence ID" value="KII83350.1"/>
    <property type="molecule type" value="Genomic_DNA"/>
</dbReference>
<evidence type="ECO:0000256" key="6">
    <source>
        <dbReference type="ARBA" id="ARBA00022763"/>
    </source>
</evidence>
<gene>
    <name evidence="15" type="ORF">PLICRDRAFT_47231</name>
</gene>
<dbReference type="HOGENOM" id="CLU_009063_0_0_1"/>
<feature type="coiled-coil region" evidence="12">
    <location>
        <begin position="412"/>
        <end position="510"/>
    </location>
</feature>
<evidence type="ECO:0000256" key="12">
    <source>
        <dbReference type="SAM" id="Coils"/>
    </source>
</evidence>
<feature type="coiled-coil region" evidence="12">
    <location>
        <begin position="753"/>
        <end position="830"/>
    </location>
</feature>
<dbReference type="AlphaFoldDB" id="A0A0C9SVY9"/>
<keyword evidence="8 12" id="KW-0175">Coiled coil</keyword>
<keyword evidence="7" id="KW-0067">ATP-binding</keyword>
<dbReference type="InterPro" id="IPR003395">
    <property type="entry name" value="RecF/RecN/SMC_N"/>
</dbReference>
<comment type="similarity">
    <text evidence="3">Belongs to the SMC family. SMC6 subfamily.</text>
</comment>
<dbReference type="OrthoDB" id="10072614at2759"/>
<dbReference type="PANTHER" id="PTHR19306">
    <property type="entry name" value="STRUCTURAL MAINTENANCE OF CHROMOSOMES 5,6 SMC5, SMC6"/>
    <property type="match status" value="1"/>
</dbReference>
<dbReference type="PANTHER" id="PTHR19306:SF6">
    <property type="entry name" value="STRUCTURAL MAINTENANCE OF CHROMOSOMES PROTEIN 6"/>
    <property type="match status" value="1"/>
</dbReference>
<keyword evidence="11" id="KW-0539">Nucleus</keyword>
<dbReference type="GO" id="GO:0003697">
    <property type="term" value="F:single-stranded DNA binding"/>
    <property type="evidence" value="ECO:0007669"/>
    <property type="project" value="TreeGrafter"/>
</dbReference>
<keyword evidence="10" id="KW-0234">DNA repair</keyword>
<keyword evidence="5" id="KW-0547">Nucleotide-binding</keyword>
<dbReference type="GO" id="GO:0005634">
    <property type="term" value="C:nucleus"/>
    <property type="evidence" value="ECO:0007669"/>
    <property type="project" value="UniProtKB-SubCell"/>
</dbReference>
<sequence length="1121" mass="127746">MSKRRLSDASISDAESGSGSASKRSRRDSDASRGASAHRSEPDQAQPSNDNDEDDPMEDDDRGDPAEERYRAVIEAKRDAGKGQAGTVAQHGIIQSVEMHQFMCHKRCFFKLGDQLNFIIGHNGSGKSAVLSAITIALGGKAADTGRGAGLKAFIREGQAAAEVSVTLKNEGDEAYRPDLFGSSITITRRFTKQGSSSFKIRNHKGATVGTKRADLDAIIDCVGIQVDNPLNILTQDHSREFIRTTKPTNTYALFMKGTQLQQLEEEYELVQLNIGITESALRRKSTDMPALKDDLERAVQAHAQAVRAQEQRATEKTLMTELAWAYVAEQEQELQDKHNELAGAERRVEKVQERIDEAKARVDETSNQITNLEARHNEAQEASDRLWKEREAFSSDLREKRKETLDLRSDEREINQSLEDCNRDIERLEHEIAVESQNLETQHRGRREEIMGRLEETKSQIVGLEANLKDAAAERDRLKQDILAHEAEAKSKQQEIAALEGKVRECDEHLSVCRSRQKDRLAAFGKNIPGVIADIQRERWFGNVPIGPLGTYVNLQDPQTWAEVMRIYVGWPMLSFAITDARDRNKLKTILVRHENPRIRIIISQPDIYDYEELPEEFLTPLRLLRIQDDYVRRIFINSSRIEQTYVTHTQKEAEELMNLRGKGVVVTADKHKVTRWADGGRKSEAYERMQPRDLRMQLFQKESDVSARIRDLNVQKERHTGSLLELSRRVESINVDKGRSSQALQQCMSRGQDLDKQLRAQKANLQELELEAQEDAPIALAAKLEFKKERETEKENLIEQFKHLQTRKVELETEIQSLQTKSDEMRATAQGSEDARQVIAAELEGVAERRATALHDHEHFLDKLQREQESVNGIRVTVEDTQATYTNYVESAEKFGAKVDTESTVPELKRQLAVLKAALQTHVRQNPKSVAELHAELRKARETHEKATKEYRGLLKLTKALRASLVCRWARWTDFRAYCSMSCKIFFQYHLSARGYYGRIDMDHEEHTLKIKVQKDDQVGSQRLHDPASLSGGEKSYSTICLLLALWETVRCPLRCLDEFDVCMDAVNRRTSMKMMIDSALASNSKQYIFITPQDMTNIRPQPGLKVLRMDDPERRQPS</sequence>
<evidence type="ECO:0000256" key="8">
    <source>
        <dbReference type="ARBA" id="ARBA00023054"/>
    </source>
</evidence>
<feature type="coiled-coil region" evidence="12">
    <location>
        <begin position="932"/>
        <end position="959"/>
    </location>
</feature>
<dbReference type="GO" id="GO:0003684">
    <property type="term" value="F:damaged DNA binding"/>
    <property type="evidence" value="ECO:0007669"/>
    <property type="project" value="TreeGrafter"/>
</dbReference>
<dbReference type="Proteomes" id="UP000053263">
    <property type="component" value="Unassembled WGS sequence"/>
</dbReference>
<accession>A0A0C9SVY9</accession>
<evidence type="ECO:0000256" key="11">
    <source>
        <dbReference type="ARBA" id="ARBA00023242"/>
    </source>
</evidence>
<evidence type="ECO:0000256" key="7">
    <source>
        <dbReference type="ARBA" id="ARBA00022840"/>
    </source>
</evidence>
<keyword evidence="16" id="KW-1185">Reference proteome</keyword>
<feature type="coiled-coil region" evidence="12">
    <location>
        <begin position="261"/>
        <end position="383"/>
    </location>
</feature>
<protein>
    <recommendedName>
        <fullName evidence="14">RecF/RecN/SMC N-terminal domain-containing protein</fullName>
    </recommendedName>
</protein>
<evidence type="ECO:0000256" key="2">
    <source>
        <dbReference type="ARBA" id="ARBA00004286"/>
    </source>
</evidence>
<feature type="compositionally biased region" description="Acidic residues" evidence="13">
    <location>
        <begin position="50"/>
        <end position="62"/>
    </location>
</feature>
<evidence type="ECO:0000256" key="4">
    <source>
        <dbReference type="ARBA" id="ARBA00022454"/>
    </source>
</evidence>
<proteinExistence type="inferred from homology"/>
<evidence type="ECO:0000259" key="14">
    <source>
        <dbReference type="Pfam" id="PF02463"/>
    </source>
</evidence>
<dbReference type="GO" id="GO:0030915">
    <property type="term" value="C:Smc5-Smc6 complex"/>
    <property type="evidence" value="ECO:0007669"/>
    <property type="project" value="TreeGrafter"/>
</dbReference>
<keyword evidence="9" id="KW-0233">DNA recombination</keyword>